<dbReference type="GO" id="GO:0016787">
    <property type="term" value="F:hydrolase activity"/>
    <property type="evidence" value="ECO:0007669"/>
    <property type="project" value="UniProtKB-KW"/>
</dbReference>
<dbReference type="PANTHER" id="PTHR10963">
    <property type="entry name" value="GLYCOSYL HYDROLASE-RELATED"/>
    <property type="match status" value="1"/>
</dbReference>
<proteinExistence type="predicted"/>
<dbReference type="STRING" id="1149755.A0A2J6S8I4"/>
<keyword evidence="2" id="KW-1185">Reference proteome</keyword>
<dbReference type="PANTHER" id="PTHR10963:SF24">
    <property type="entry name" value="GLYCOSIDASE C21B10.07-RELATED"/>
    <property type="match status" value="1"/>
</dbReference>
<dbReference type="EMBL" id="KZ613938">
    <property type="protein sequence ID" value="PMD47066.1"/>
    <property type="molecule type" value="Genomic_DNA"/>
</dbReference>
<protein>
    <submittedName>
        <fullName evidence="1">Glycoside hydrolase family 16 protein</fullName>
    </submittedName>
</protein>
<dbReference type="Pfam" id="PF26113">
    <property type="entry name" value="GH16_XgeA"/>
    <property type="match status" value="1"/>
</dbReference>
<name>A0A2J6S8I4_HYAVF</name>
<dbReference type="GO" id="GO:0009251">
    <property type="term" value="P:glucan catabolic process"/>
    <property type="evidence" value="ECO:0007669"/>
    <property type="project" value="TreeGrafter"/>
</dbReference>
<accession>A0A2J6S8I4</accession>
<dbReference type="InterPro" id="IPR050546">
    <property type="entry name" value="Glycosyl_Hydrlase_16"/>
</dbReference>
<dbReference type="InterPro" id="IPR013320">
    <property type="entry name" value="ConA-like_dom_sf"/>
</dbReference>
<gene>
    <name evidence="1" type="ORF">L207DRAFT_388497</name>
</gene>
<dbReference type="OrthoDB" id="192832at2759"/>
<reference evidence="1 2" key="1">
    <citation type="submission" date="2016-04" db="EMBL/GenBank/DDBJ databases">
        <title>A degradative enzymes factory behind the ericoid mycorrhizal symbiosis.</title>
        <authorList>
            <consortium name="DOE Joint Genome Institute"/>
            <person name="Martino E."/>
            <person name="Morin E."/>
            <person name="Grelet G."/>
            <person name="Kuo A."/>
            <person name="Kohler A."/>
            <person name="Daghino S."/>
            <person name="Barry K."/>
            <person name="Choi C."/>
            <person name="Cichocki N."/>
            <person name="Clum A."/>
            <person name="Copeland A."/>
            <person name="Hainaut M."/>
            <person name="Haridas S."/>
            <person name="Labutti K."/>
            <person name="Lindquist E."/>
            <person name="Lipzen A."/>
            <person name="Khouja H.-R."/>
            <person name="Murat C."/>
            <person name="Ohm R."/>
            <person name="Olson A."/>
            <person name="Spatafora J."/>
            <person name="Veneault-Fourrey C."/>
            <person name="Henrissat B."/>
            <person name="Grigoriev I."/>
            <person name="Martin F."/>
            <person name="Perotto S."/>
        </authorList>
    </citation>
    <scope>NUCLEOTIDE SEQUENCE [LARGE SCALE GENOMIC DNA]</scope>
    <source>
        <strain evidence="1 2">F</strain>
    </source>
</reference>
<evidence type="ECO:0000313" key="2">
    <source>
        <dbReference type="Proteomes" id="UP000235786"/>
    </source>
</evidence>
<dbReference type="Gene3D" id="2.60.120.200">
    <property type="match status" value="1"/>
</dbReference>
<dbReference type="Proteomes" id="UP000235786">
    <property type="component" value="Unassembled WGS sequence"/>
</dbReference>
<feature type="non-terminal residue" evidence="1">
    <location>
        <position position="1"/>
    </location>
</feature>
<evidence type="ECO:0000313" key="1">
    <source>
        <dbReference type="EMBL" id="PMD47066.1"/>
    </source>
</evidence>
<dbReference type="AlphaFoldDB" id="A0A2J6S8I4"/>
<sequence>GEIDIISGVNEITYDLASLFTEPTCSIATNAQTGSLMTSDCGSASGCGILEDYDTNSFGTQFNSNNGGVYATEWTSDFINIWFFERGTVPSDITSGQPNPGLWGVPMASFEGSCDIDEHFSCSNIVFDMNFCTPLAVTNWATTECSNQASTCQDYIATSPEELYNMYWAIYSVQVY</sequence>
<keyword evidence="1" id="KW-0378">Hydrolase</keyword>
<dbReference type="SUPFAM" id="SSF49899">
    <property type="entry name" value="Concanavalin A-like lectins/glucanases"/>
    <property type="match status" value="1"/>
</dbReference>
<feature type="non-terminal residue" evidence="1">
    <location>
        <position position="176"/>
    </location>
</feature>
<organism evidence="1 2">
    <name type="scientific">Hyaloscypha variabilis (strain UAMH 11265 / GT02V1 / F)</name>
    <name type="common">Meliniomyces variabilis</name>
    <dbReference type="NCBI Taxonomy" id="1149755"/>
    <lineage>
        <taxon>Eukaryota</taxon>
        <taxon>Fungi</taxon>
        <taxon>Dikarya</taxon>
        <taxon>Ascomycota</taxon>
        <taxon>Pezizomycotina</taxon>
        <taxon>Leotiomycetes</taxon>
        <taxon>Helotiales</taxon>
        <taxon>Hyaloscyphaceae</taxon>
        <taxon>Hyaloscypha</taxon>
        <taxon>Hyaloscypha variabilis</taxon>
    </lineage>
</organism>